<dbReference type="InterPro" id="IPR018627">
    <property type="entry name" value="ELP6"/>
</dbReference>
<dbReference type="UniPathway" id="UPA00988"/>
<evidence type="ECO:0000313" key="4">
    <source>
        <dbReference type="EMBL" id="KAA8495202.1"/>
    </source>
</evidence>
<dbReference type="GO" id="GO:0002098">
    <property type="term" value="P:tRNA wobble uridine modification"/>
    <property type="evidence" value="ECO:0007669"/>
    <property type="project" value="InterPro"/>
</dbReference>
<dbReference type="OrthoDB" id="12633at2759"/>
<dbReference type="PANTHER" id="PTHR16184:SF6">
    <property type="entry name" value="ELONGATOR COMPLEX PROTEIN 6"/>
    <property type="match status" value="1"/>
</dbReference>
<evidence type="ECO:0000256" key="1">
    <source>
        <dbReference type="ARBA" id="ARBA00005043"/>
    </source>
</evidence>
<gene>
    <name evidence="4" type="ORF">FVE85_1357</name>
</gene>
<dbReference type="Pfam" id="PF09807">
    <property type="entry name" value="ELP6"/>
    <property type="match status" value="1"/>
</dbReference>
<proteinExistence type="inferred from homology"/>
<evidence type="ECO:0000256" key="2">
    <source>
        <dbReference type="ARBA" id="ARBA00008837"/>
    </source>
</evidence>
<feature type="transmembrane region" description="Helical" evidence="3">
    <location>
        <begin position="55"/>
        <end position="81"/>
    </location>
</feature>
<dbReference type="InterPro" id="IPR027417">
    <property type="entry name" value="P-loop_NTPase"/>
</dbReference>
<comment type="pathway">
    <text evidence="1">tRNA modification; 5-methoxycarbonylmethyl-2-thiouridine-tRNA biosynthesis.</text>
</comment>
<keyword evidence="3" id="KW-0472">Membrane</keyword>
<reference evidence="5" key="1">
    <citation type="journal article" date="2019" name="Nat. Commun.">
        <title>Expansion of phycobilisome linker gene families in mesophilic red algae.</title>
        <authorList>
            <person name="Lee J."/>
            <person name="Kim D."/>
            <person name="Bhattacharya D."/>
            <person name="Yoon H.S."/>
        </authorList>
    </citation>
    <scope>NUCLEOTIDE SEQUENCE [LARGE SCALE GENOMIC DNA]</scope>
    <source>
        <strain evidence="5">CCMP 1328</strain>
    </source>
</reference>
<dbReference type="GO" id="GO:0033588">
    <property type="term" value="C:elongator holoenzyme complex"/>
    <property type="evidence" value="ECO:0007669"/>
    <property type="project" value="InterPro"/>
</dbReference>
<sequence length="434" mass="47549">MAVILPDLARFSFVGMSISPNALRKARNPNNVDAELFPRHYALCTLTTSLKLIGFYLAAFLNVPLGAFVVILGQCVVNGFIQLRLVNGKLFQLRRQDRSGALLMELVMLVMLACVSFNQFPIMMASLFLSMATAYWLGNIVLAFTRPGGRCVMEVTLWSILGWTSNRIAPQDLQDVLVCSDLQCSGGGAFVLHQLAAAALFSGFRVCVVSTEHSPNHYIHVLRRLGLKLSSARYKNTISFIEVLGNKASAGAAASASPSVAVADMERAKGAKQHADEAQPFISSWTSIEQIDDMRALFQAVRDVVTRPDGDRSKPCVFIFDNLTTLSCMWAGPSGTRDCAPIHFFSYWDEYVKAEFPDTYFAVASIAQDACASADIEALASHFETMLQLRGLTTGKSLEIDGQMSCLKLRGRLPEQSPTILYRIGDSGVKYVQA</sequence>
<keyword evidence="3" id="KW-0812">Transmembrane</keyword>
<comment type="similarity">
    <text evidence="2">Belongs to the ELP6 family.</text>
</comment>
<evidence type="ECO:0000313" key="5">
    <source>
        <dbReference type="Proteomes" id="UP000324585"/>
    </source>
</evidence>
<accession>A0A5J4YWH4</accession>
<protein>
    <submittedName>
        <fullName evidence="4">Elongator complex protein 6</fullName>
    </submittedName>
</protein>
<dbReference type="Proteomes" id="UP000324585">
    <property type="component" value="Unassembled WGS sequence"/>
</dbReference>
<comment type="caution">
    <text evidence="4">The sequence shown here is derived from an EMBL/GenBank/DDBJ whole genome shotgun (WGS) entry which is preliminary data.</text>
</comment>
<feature type="transmembrane region" description="Helical" evidence="3">
    <location>
        <begin position="102"/>
        <end position="120"/>
    </location>
</feature>
<dbReference type="EMBL" id="VRMN01000003">
    <property type="protein sequence ID" value="KAA8495202.1"/>
    <property type="molecule type" value="Genomic_DNA"/>
</dbReference>
<dbReference type="Gene3D" id="3.40.50.300">
    <property type="entry name" value="P-loop containing nucleotide triphosphate hydrolases"/>
    <property type="match status" value="1"/>
</dbReference>
<evidence type="ECO:0000256" key="3">
    <source>
        <dbReference type="SAM" id="Phobius"/>
    </source>
</evidence>
<keyword evidence="3" id="KW-1133">Transmembrane helix</keyword>
<organism evidence="4 5">
    <name type="scientific">Porphyridium purpureum</name>
    <name type="common">Red alga</name>
    <name type="synonym">Porphyridium cruentum</name>
    <dbReference type="NCBI Taxonomy" id="35688"/>
    <lineage>
        <taxon>Eukaryota</taxon>
        <taxon>Rhodophyta</taxon>
        <taxon>Bangiophyceae</taxon>
        <taxon>Porphyridiales</taxon>
        <taxon>Porphyridiaceae</taxon>
        <taxon>Porphyridium</taxon>
    </lineage>
</organism>
<keyword evidence="5" id="KW-1185">Reference proteome</keyword>
<name>A0A5J4YWH4_PORPP</name>
<dbReference type="AlphaFoldDB" id="A0A5J4YWH4"/>
<dbReference type="PANTHER" id="PTHR16184">
    <property type="entry name" value="ELONGATOR COMPLEX PROTEIN 6"/>
    <property type="match status" value="1"/>
</dbReference>